<dbReference type="InterPro" id="IPR052999">
    <property type="entry name" value="PTS1_Protein"/>
</dbReference>
<sequence length="251" mass="27853">MASQEVIDLLNEFHTREGIEDVTKSMTVNIVAASLAAASQGHQVVHLYRHICADLPLETQKLIQRRMKEAIIKTSPLYGSPKMLQALFPLFKDLKDDEIDHYGPRSASMNADLHSQLNPLLPTLRHDLAQNFFSTLWGSPSAASANQAFNHKFSPDLSLLVSLTLAWFIAENEIFSFAETCMLNAATMLCSNSAEQAMWHVRGVVRQGGTREQAAFAQELALRVAEVCEVKVKGVVSFEEIAWEDGGDHTK</sequence>
<dbReference type="PANTHER" id="PTHR28180">
    <property type="entry name" value="CONSERVED MITOCHONDRIAL PROTEIN-RELATED"/>
    <property type="match status" value="1"/>
</dbReference>
<dbReference type="Proteomes" id="UP000799539">
    <property type="component" value="Unassembled WGS sequence"/>
</dbReference>
<evidence type="ECO:0000313" key="1">
    <source>
        <dbReference type="EMBL" id="KAF2206726.1"/>
    </source>
</evidence>
<name>A0A6A6EZ73_9PEZI</name>
<gene>
    <name evidence="1" type="ORF">CERZMDRAFT_103026</name>
</gene>
<organism evidence="1 2">
    <name type="scientific">Cercospora zeae-maydis SCOH1-5</name>
    <dbReference type="NCBI Taxonomy" id="717836"/>
    <lineage>
        <taxon>Eukaryota</taxon>
        <taxon>Fungi</taxon>
        <taxon>Dikarya</taxon>
        <taxon>Ascomycota</taxon>
        <taxon>Pezizomycotina</taxon>
        <taxon>Dothideomycetes</taxon>
        <taxon>Dothideomycetidae</taxon>
        <taxon>Mycosphaerellales</taxon>
        <taxon>Mycosphaerellaceae</taxon>
        <taxon>Cercospora</taxon>
    </lineage>
</organism>
<dbReference type="InterPro" id="IPR029032">
    <property type="entry name" value="AhpD-like"/>
</dbReference>
<evidence type="ECO:0000313" key="2">
    <source>
        <dbReference type="Proteomes" id="UP000799539"/>
    </source>
</evidence>
<evidence type="ECO:0008006" key="3">
    <source>
        <dbReference type="Google" id="ProtNLM"/>
    </source>
</evidence>
<reference evidence="1" key="1">
    <citation type="journal article" date="2020" name="Stud. Mycol.">
        <title>101 Dothideomycetes genomes: a test case for predicting lifestyles and emergence of pathogens.</title>
        <authorList>
            <person name="Haridas S."/>
            <person name="Albert R."/>
            <person name="Binder M."/>
            <person name="Bloem J."/>
            <person name="Labutti K."/>
            <person name="Salamov A."/>
            <person name="Andreopoulos B."/>
            <person name="Baker S."/>
            <person name="Barry K."/>
            <person name="Bills G."/>
            <person name="Bluhm B."/>
            <person name="Cannon C."/>
            <person name="Castanera R."/>
            <person name="Culley D."/>
            <person name="Daum C."/>
            <person name="Ezra D."/>
            <person name="Gonzalez J."/>
            <person name="Henrissat B."/>
            <person name="Kuo A."/>
            <person name="Liang C."/>
            <person name="Lipzen A."/>
            <person name="Lutzoni F."/>
            <person name="Magnuson J."/>
            <person name="Mondo S."/>
            <person name="Nolan M."/>
            <person name="Ohm R."/>
            <person name="Pangilinan J."/>
            <person name="Park H.-J."/>
            <person name="Ramirez L."/>
            <person name="Alfaro M."/>
            <person name="Sun H."/>
            <person name="Tritt A."/>
            <person name="Yoshinaga Y."/>
            <person name="Zwiers L.-H."/>
            <person name="Turgeon B."/>
            <person name="Goodwin S."/>
            <person name="Spatafora J."/>
            <person name="Crous P."/>
            <person name="Grigoriev I."/>
        </authorList>
    </citation>
    <scope>NUCLEOTIDE SEQUENCE</scope>
    <source>
        <strain evidence="1">SCOH1-5</strain>
    </source>
</reference>
<dbReference type="OrthoDB" id="5537330at2759"/>
<dbReference type="Gene3D" id="1.20.1290.10">
    <property type="entry name" value="AhpD-like"/>
    <property type="match status" value="1"/>
</dbReference>
<accession>A0A6A6EZ73</accession>
<dbReference type="AlphaFoldDB" id="A0A6A6EZ73"/>
<protein>
    <recommendedName>
        <fullName evidence="3">Carboxymuconolactone decarboxylase-like domain-containing protein</fullName>
    </recommendedName>
</protein>
<proteinExistence type="predicted"/>
<keyword evidence="2" id="KW-1185">Reference proteome</keyword>
<dbReference type="EMBL" id="ML992712">
    <property type="protein sequence ID" value="KAF2206726.1"/>
    <property type="molecule type" value="Genomic_DNA"/>
</dbReference>